<feature type="compositionally biased region" description="Low complexity" evidence="1">
    <location>
        <begin position="26"/>
        <end position="38"/>
    </location>
</feature>
<name>A0A6J4HTJ9_9ACTN</name>
<reference evidence="2" key="1">
    <citation type="submission" date="2020-02" db="EMBL/GenBank/DDBJ databases">
        <authorList>
            <person name="Meier V. D."/>
        </authorList>
    </citation>
    <scope>NUCLEOTIDE SEQUENCE</scope>
    <source>
        <strain evidence="2">AVDCRST_MAG20</strain>
    </source>
</reference>
<proteinExistence type="predicted"/>
<feature type="non-terminal residue" evidence="2">
    <location>
        <position position="1"/>
    </location>
</feature>
<protein>
    <submittedName>
        <fullName evidence="2">Uncharacterized protein</fullName>
    </submittedName>
</protein>
<dbReference type="AlphaFoldDB" id="A0A6J4HTJ9"/>
<sequence length="38" mass="4028">WPPAPVRPSGRQDGRMAGGDRRRPGRCSTRCSSSTSAA</sequence>
<feature type="region of interest" description="Disordered" evidence="1">
    <location>
        <begin position="1"/>
        <end position="38"/>
    </location>
</feature>
<evidence type="ECO:0000313" key="2">
    <source>
        <dbReference type="EMBL" id="CAA9231459.1"/>
    </source>
</evidence>
<organism evidence="2">
    <name type="scientific">uncultured Acidimicrobiales bacterium</name>
    <dbReference type="NCBI Taxonomy" id="310071"/>
    <lineage>
        <taxon>Bacteria</taxon>
        <taxon>Bacillati</taxon>
        <taxon>Actinomycetota</taxon>
        <taxon>Acidimicrobiia</taxon>
        <taxon>Acidimicrobiales</taxon>
        <taxon>environmental samples</taxon>
    </lineage>
</organism>
<feature type="non-terminal residue" evidence="2">
    <location>
        <position position="38"/>
    </location>
</feature>
<accession>A0A6J4HTJ9</accession>
<evidence type="ECO:0000256" key="1">
    <source>
        <dbReference type="SAM" id="MobiDB-lite"/>
    </source>
</evidence>
<dbReference type="EMBL" id="CADCSY010000053">
    <property type="protein sequence ID" value="CAA9231459.1"/>
    <property type="molecule type" value="Genomic_DNA"/>
</dbReference>
<gene>
    <name evidence="2" type="ORF">AVDCRST_MAG20-1244</name>
</gene>
<feature type="compositionally biased region" description="Basic and acidic residues" evidence="1">
    <location>
        <begin position="10"/>
        <end position="22"/>
    </location>
</feature>